<dbReference type="EC" id="5.1.1.-" evidence="7"/>
<proteinExistence type="inferred from homology"/>
<keyword evidence="10" id="KW-1185">Reference proteome</keyword>
<feature type="domain" description="Mandelate racemase/muconate lactonizing enzyme C-terminal" evidence="8">
    <location>
        <begin position="136"/>
        <end position="226"/>
    </location>
</feature>
<dbReference type="SFLD" id="SFLDF00010">
    <property type="entry name" value="dipeptide_epimerase"/>
    <property type="match status" value="1"/>
</dbReference>
<dbReference type="InterPro" id="IPR029017">
    <property type="entry name" value="Enolase-like_N"/>
</dbReference>
<dbReference type="EMBL" id="CP036263">
    <property type="protein sequence ID" value="QDS98257.1"/>
    <property type="molecule type" value="Genomic_DNA"/>
</dbReference>
<dbReference type="AlphaFoldDB" id="A0A517MU11"/>
<dbReference type="CDD" id="cd03319">
    <property type="entry name" value="L-Ala-DL-Glu_epimerase"/>
    <property type="match status" value="1"/>
</dbReference>
<dbReference type="PANTHER" id="PTHR48080">
    <property type="entry name" value="D-GALACTONATE DEHYDRATASE-RELATED"/>
    <property type="match status" value="1"/>
</dbReference>
<comment type="cofactor">
    <cofactor evidence="6 7">
        <name>Mg(2+)</name>
        <dbReference type="ChEBI" id="CHEBI:18420"/>
    </cofactor>
    <text evidence="6 7">Binds 1 Mg(2+) ion per subunit.</text>
</comment>
<sequence length="340" mass="37492">MKLIAHTFDLPLRHTFTISRESTNVQPTLIVELTDGTHSGYGEATTNAYYGMTLDRMQAALESVRGIVENTSELQPRVLWEELAVALADCPFALCAIDQAAYDLWGKQQGKPVYELWGLNTKEVPHSNFTIGIDSIDVMVEKLEEMPDWPIYKIKLGTEHDLEIIKQLRKHTRATFRVDANCGWTADEAIQNSQELKKLGVEFIEQPLPREDVEGARKVFQESALPVIADESCISEADVAQCKGRFHGINIKLVKCGGLTPARRMIDHARRLNMKVMVGCMTESSVGISAIAQLLPLLDYVDMDGAALLSKDIAAGAAVEDGVCHYPKVPGNGVTLLGNN</sequence>
<feature type="binding site" evidence="6">
    <location>
        <position position="205"/>
    </location>
    <ligand>
        <name>Mg(2+)</name>
        <dbReference type="ChEBI" id="CHEBI:18420"/>
    </ligand>
</feature>
<evidence type="ECO:0000259" key="8">
    <source>
        <dbReference type="SMART" id="SM00922"/>
    </source>
</evidence>
<dbReference type="InterPro" id="IPR029065">
    <property type="entry name" value="Enolase_C-like"/>
</dbReference>
<reference evidence="9 10" key="1">
    <citation type="submission" date="2019-02" db="EMBL/GenBank/DDBJ databases">
        <title>Deep-cultivation of Planctomycetes and their phenomic and genomic characterization uncovers novel biology.</title>
        <authorList>
            <person name="Wiegand S."/>
            <person name="Jogler M."/>
            <person name="Boedeker C."/>
            <person name="Pinto D."/>
            <person name="Vollmers J."/>
            <person name="Rivas-Marin E."/>
            <person name="Kohn T."/>
            <person name="Peeters S.H."/>
            <person name="Heuer A."/>
            <person name="Rast P."/>
            <person name="Oberbeckmann S."/>
            <person name="Bunk B."/>
            <person name="Jeske O."/>
            <person name="Meyerdierks A."/>
            <person name="Storesund J.E."/>
            <person name="Kallscheuer N."/>
            <person name="Luecker S."/>
            <person name="Lage O.M."/>
            <person name="Pohl T."/>
            <person name="Merkel B.J."/>
            <person name="Hornburger P."/>
            <person name="Mueller R.-W."/>
            <person name="Bruemmer F."/>
            <person name="Labrenz M."/>
            <person name="Spormann A.M."/>
            <person name="Op den Camp H."/>
            <person name="Overmann J."/>
            <person name="Amann R."/>
            <person name="Jetten M.S.M."/>
            <person name="Mascher T."/>
            <person name="Medema M.H."/>
            <person name="Devos D.P."/>
            <person name="Kaster A.-K."/>
            <person name="Ovreas L."/>
            <person name="Rohde M."/>
            <person name="Galperin M.Y."/>
            <person name="Jogler C."/>
        </authorList>
    </citation>
    <scope>NUCLEOTIDE SEQUENCE [LARGE SCALE GENOMIC DNA]</scope>
    <source>
        <strain evidence="9 10">HG15A2</strain>
    </source>
</reference>
<accession>A0A517MU11</accession>
<evidence type="ECO:0000256" key="4">
    <source>
        <dbReference type="ARBA" id="ARBA00023235"/>
    </source>
</evidence>
<organism evidence="9 10">
    <name type="scientific">Adhaeretor mobilis</name>
    <dbReference type="NCBI Taxonomy" id="1930276"/>
    <lineage>
        <taxon>Bacteria</taxon>
        <taxon>Pseudomonadati</taxon>
        <taxon>Planctomycetota</taxon>
        <taxon>Planctomycetia</taxon>
        <taxon>Pirellulales</taxon>
        <taxon>Lacipirellulaceae</taxon>
        <taxon>Adhaeretor</taxon>
    </lineage>
</organism>
<keyword evidence="3 6" id="KW-0460">Magnesium</keyword>
<dbReference type="Pfam" id="PF13378">
    <property type="entry name" value="MR_MLE_C"/>
    <property type="match status" value="1"/>
</dbReference>
<keyword evidence="4 7" id="KW-0413">Isomerase</keyword>
<dbReference type="InterPro" id="IPR018110">
    <property type="entry name" value="Mandel_Rmase/mucon_lact_enz_CS"/>
</dbReference>
<comment type="similarity">
    <text evidence="1 7">Belongs to the mandelate racemase/muconate lactonizing enzyme family.</text>
</comment>
<feature type="active site" description="Proton acceptor; specific for (R)-substrate epimerization" evidence="5">
    <location>
        <position position="155"/>
    </location>
</feature>
<dbReference type="SFLD" id="SFLDS00001">
    <property type="entry name" value="Enolase"/>
    <property type="match status" value="2"/>
</dbReference>
<dbReference type="Pfam" id="PF02746">
    <property type="entry name" value="MR_MLE_N"/>
    <property type="match status" value="1"/>
</dbReference>
<dbReference type="SFLD" id="SFLDF00009">
    <property type="entry name" value="o-succinylbenzoate_synthase"/>
    <property type="match status" value="1"/>
</dbReference>
<dbReference type="SUPFAM" id="SSF54826">
    <property type="entry name" value="Enolase N-terminal domain-like"/>
    <property type="match status" value="1"/>
</dbReference>
<evidence type="ECO:0000256" key="6">
    <source>
        <dbReference type="PIRSR" id="PIRSR634603-3"/>
    </source>
</evidence>
<evidence type="ECO:0000256" key="7">
    <source>
        <dbReference type="RuleBase" id="RU366006"/>
    </source>
</evidence>
<dbReference type="InterPro" id="IPR034603">
    <property type="entry name" value="Dipeptide_epimerase"/>
</dbReference>
<dbReference type="Proteomes" id="UP000319852">
    <property type="component" value="Chromosome"/>
</dbReference>
<evidence type="ECO:0000313" key="10">
    <source>
        <dbReference type="Proteomes" id="UP000319852"/>
    </source>
</evidence>
<evidence type="ECO:0000256" key="5">
    <source>
        <dbReference type="PIRSR" id="PIRSR634603-1"/>
    </source>
</evidence>
<gene>
    <name evidence="9" type="ORF">HG15A2_15300</name>
</gene>
<evidence type="ECO:0000313" key="9">
    <source>
        <dbReference type="EMBL" id="QDS98257.1"/>
    </source>
</evidence>
<evidence type="ECO:0000256" key="1">
    <source>
        <dbReference type="ARBA" id="ARBA00008031"/>
    </source>
</evidence>
<dbReference type="KEGG" id="amob:HG15A2_15300"/>
<name>A0A517MU11_9BACT</name>
<evidence type="ECO:0000256" key="2">
    <source>
        <dbReference type="ARBA" id="ARBA00022723"/>
    </source>
</evidence>
<keyword evidence="2 6" id="KW-0479">Metal-binding</keyword>
<feature type="binding site" evidence="6">
    <location>
        <position position="230"/>
    </location>
    <ligand>
        <name>Mg(2+)</name>
        <dbReference type="ChEBI" id="CHEBI:18420"/>
    </ligand>
</feature>
<dbReference type="InterPro" id="IPR013341">
    <property type="entry name" value="Mandelate_racemase_N_dom"/>
</dbReference>
<dbReference type="GO" id="GO:0016855">
    <property type="term" value="F:racemase and epimerase activity, acting on amino acids and derivatives"/>
    <property type="evidence" value="ECO:0007669"/>
    <property type="project" value="UniProtKB-UniRule"/>
</dbReference>
<feature type="binding site" evidence="6">
    <location>
        <position position="179"/>
    </location>
    <ligand>
        <name>Mg(2+)</name>
        <dbReference type="ChEBI" id="CHEBI:18420"/>
    </ligand>
</feature>
<dbReference type="GO" id="GO:0009063">
    <property type="term" value="P:amino acid catabolic process"/>
    <property type="evidence" value="ECO:0007669"/>
    <property type="project" value="InterPro"/>
</dbReference>
<dbReference type="SMART" id="SM00922">
    <property type="entry name" value="MR_MLE"/>
    <property type="match status" value="1"/>
</dbReference>
<dbReference type="GO" id="GO:0046872">
    <property type="term" value="F:metal ion binding"/>
    <property type="evidence" value="ECO:0007669"/>
    <property type="project" value="UniProtKB-KW"/>
</dbReference>
<dbReference type="OrthoDB" id="9775391at2"/>
<dbReference type="Gene3D" id="3.20.20.120">
    <property type="entry name" value="Enolase-like C-terminal domain"/>
    <property type="match status" value="1"/>
</dbReference>
<dbReference type="PANTHER" id="PTHR48080:SF3">
    <property type="entry name" value="ENOLASE SUPERFAMILY MEMBER DDB_G0284701"/>
    <property type="match status" value="1"/>
</dbReference>
<dbReference type="Gene3D" id="3.30.390.10">
    <property type="entry name" value="Enolase-like, N-terminal domain"/>
    <property type="match status" value="1"/>
</dbReference>
<feature type="active site" description="Proton acceptor; specific for (S)-substrate epimerization" evidence="5">
    <location>
        <position position="252"/>
    </location>
</feature>
<dbReference type="SFLD" id="SFLDG00180">
    <property type="entry name" value="muconate_cycloisomerase"/>
    <property type="match status" value="2"/>
</dbReference>
<protein>
    <recommendedName>
        <fullName evidence="7">Dipeptide epimerase</fullName>
        <ecNumber evidence="7">5.1.1.-</ecNumber>
    </recommendedName>
</protein>
<dbReference type="SUPFAM" id="SSF51604">
    <property type="entry name" value="Enolase C-terminal domain-like"/>
    <property type="match status" value="1"/>
</dbReference>
<dbReference type="InterPro" id="IPR034593">
    <property type="entry name" value="DgoD-like"/>
</dbReference>
<dbReference type="PROSITE" id="PS00909">
    <property type="entry name" value="MR_MLE_2"/>
    <property type="match status" value="1"/>
</dbReference>
<evidence type="ECO:0000256" key="3">
    <source>
        <dbReference type="ARBA" id="ARBA00022842"/>
    </source>
</evidence>
<dbReference type="InterPro" id="IPR013342">
    <property type="entry name" value="Mandelate_racemase_C"/>
</dbReference>
<dbReference type="RefSeq" id="WP_145059268.1">
    <property type="nucleotide sequence ID" value="NZ_CP036263.1"/>
</dbReference>
<dbReference type="InterPro" id="IPR036849">
    <property type="entry name" value="Enolase-like_C_sf"/>
</dbReference>